<organism evidence="3 4">
    <name type="scientific">Ramlibacter aurantiacus</name>
    <dbReference type="NCBI Taxonomy" id="2801330"/>
    <lineage>
        <taxon>Bacteria</taxon>
        <taxon>Pseudomonadati</taxon>
        <taxon>Pseudomonadota</taxon>
        <taxon>Betaproteobacteria</taxon>
        <taxon>Burkholderiales</taxon>
        <taxon>Comamonadaceae</taxon>
        <taxon>Ramlibacter</taxon>
    </lineage>
</organism>
<gene>
    <name evidence="3" type="ORF">JI739_20145</name>
</gene>
<protein>
    <submittedName>
        <fullName evidence="3">CapA family protein</fullName>
    </submittedName>
</protein>
<dbReference type="EMBL" id="JAEQNA010000009">
    <property type="protein sequence ID" value="MBL0422656.1"/>
    <property type="molecule type" value="Genomic_DNA"/>
</dbReference>
<dbReference type="InterPro" id="IPR029052">
    <property type="entry name" value="Metallo-depent_PP-like"/>
</dbReference>
<evidence type="ECO:0000313" key="3">
    <source>
        <dbReference type="EMBL" id="MBL0422656.1"/>
    </source>
</evidence>
<evidence type="ECO:0000259" key="2">
    <source>
        <dbReference type="SMART" id="SM00854"/>
    </source>
</evidence>
<comment type="similarity">
    <text evidence="1">Belongs to the CapA family.</text>
</comment>
<dbReference type="RefSeq" id="WP_201685776.1">
    <property type="nucleotide sequence ID" value="NZ_JAEQNA010000009.1"/>
</dbReference>
<keyword evidence="4" id="KW-1185">Reference proteome</keyword>
<dbReference type="InterPro" id="IPR019079">
    <property type="entry name" value="Capsule_synth_CapA"/>
</dbReference>
<dbReference type="PANTHER" id="PTHR33393">
    <property type="entry name" value="POLYGLUTAMINE SYNTHESIS ACCESSORY PROTEIN RV0574C-RELATED"/>
    <property type="match status" value="1"/>
</dbReference>
<accession>A0A936ZS47</accession>
<dbReference type="SMART" id="SM00854">
    <property type="entry name" value="PGA_cap"/>
    <property type="match status" value="1"/>
</dbReference>
<dbReference type="Proteomes" id="UP000613011">
    <property type="component" value="Unassembled WGS sequence"/>
</dbReference>
<dbReference type="PANTHER" id="PTHR33393:SF13">
    <property type="entry name" value="PGA BIOSYNTHESIS PROTEIN CAPA"/>
    <property type="match status" value="1"/>
</dbReference>
<reference evidence="3" key="1">
    <citation type="submission" date="2021-01" db="EMBL/GenBank/DDBJ databases">
        <title>Ramlibacter sp. strain AW1 16S ribosomal RNA gene Genome sequencing and assembly.</title>
        <authorList>
            <person name="Kang M."/>
        </authorList>
    </citation>
    <scope>NUCLEOTIDE SEQUENCE</scope>
    <source>
        <strain evidence="3">AW1</strain>
    </source>
</reference>
<evidence type="ECO:0000256" key="1">
    <source>
        <dbReference type="ARBA" id="ARBA00005662"/>
    </source>
</evidence>
<dbReference type="Pfam" id="PF09587">
    <property type="entry name" value="PGA_cap"/>
    <property type="match status" value="1"/>
</dbReference>
<sequence>MSGSELYQAQQGRITMALVGDTMLSRALRPYQERDYLALAELLRSADVSFANLESTVREPEEGVPNFTQGTPMTTPPALLQDLKWMGIDVVSVANNHFTDYGVAGVLASLRHLERAGIPFSGAGRTLMEARRPAYVDTPAGRVAVVSATSFYRPWNRAADSRPDSAGRPGINPLGFSTSHTVDDAALAALKRISDELGLTQERTRHRTMFYSASEAPADDPDSLMLLGTRFRKGERFGTRTRVDAKDAEANLRWIREARKQADWVVFSFHNHEFGEAGRRTAPTEVELEETAEFVAQFARAAIDAGAHVVAGHGPHLTMGAEIYKGCPIFYSLGNFVFQNETIDAFPAEAYGRFGLDAHATPSEFLDARTGNDSRGFPASPEFWESCVAVCEFDAGALSQVRLHPLDLGHGRPRAQRGRPVLARGEQARRILARIDRLSRRLGTELQFEGDTAVLRLAP</sequence>
<evidence type="ECO:0000313" key="4">
    <source>
        <dbReference type="Proteomes" id="UP000613011"/>
    </source>
</evidence>
<feature type="domain" description="Capsule synthesis protein CapA" evidence="2">
    <location>
        <begin position="15"/>
        <end position="340"/>
    </location>
</feature>
<dbReference type="InterPro" id="IPR052169">
    <property type="entry name" value="CW_Biosynth-Accessory"/>
</dbReference>
<dbReference type="CDD" id="cd07381">
    <property type="entry name" value="MPP_CapA"/>
    <property type="match status" value="1"/>
</dbReference>
<proteinExistence type="inferred from homology"/>
<dbReference type="AlphaFoldDB" id="A0A936ZS47"/>
<dbReference type="Gene3D" id="3.60.21.10">
    <property type="match status" value="1"/>
</dbReference>
<dbReference type="SUPFAM" id="SSF56300">
    <property type="entry name" value="Metallo-dependent phosphatases"/>
    <property type="match status" value="1"/>
</dbReference>
<name>A0A936ZS47_9BURK</name>
<comment type="caution">
    <text evidence="3">The sequence shown here is derived from an EMBL/GenBank/DDBJ whole genome shotgun (WGS) entry which is preliminary data.</text>
</comment>